<proteinExistence type="predicted"/>
<keyword evidence="2" id="KW-1185">Reference proteome</keyword>
<organism evidence="1 2">
    <name type="scientific">Candidatus Coxiella mudrowiae</name>
    <dbReference type="NCBI Taxonomy" id="2054173"/>
    <lineage>
        <taxon>Bacteria</taxon>
        <taxon>Pseudomonadati</taxon>
        <taxon>Pseudomonadota</taxon>
        <taxon>Gammaproteobacteria</taxon>
        <taxon>Legionellales</taxon>
        <taxon>Coxiellaceae</taxon>
        <taxon>Coxiella</taxon>
    </lineage>
</organism>
<evidence type="ECO:0008006" key="3">
    <source>
        <dbReference type="Google" id="ProtNLM"/>
    </source>
</evidence>
<dbReference type="Pfam" id="PF12112">
    <property type="entry name" value="DUF3579"/>
    <property type="match status" value="1"/>
</dbReference>
<dbReference type="InterPro" id="IPR021969">
    <property type="entry name" value="DUF3579"/>
</dbReference>
<evidence type="ECO:0000313" key="2">
    <source>
        <dbReference type="Proteomes" id="UP000063965"/>
    </source>
</evidence>
<accession>A0ABN4HR55</accession>
<dbReference type="Gene3D" id="3.30.70.2340">
    <property type="entry name" value="Uncharacterised protein PF12112 family, DUF3579"/>
    <property type="match status" value="1"/>
</dbReference>
<name>A0ABN4HR55_9COXI</name>
<sequence length="92" mass="10575">MKNKKPRIIIEGVTESGEPFRPSDWAERMSGTLSTFHKHRIQYSPLLQPSLKDGHKCVIVDPHLKQSNPELYQSIIKFAKANNLRICEEDSD</sequence>
<dbReference type="RefSeq" id="WP_048875650.1">
    <property type="nucleotide sequence ID" value="NZ_CP011126.1"/>
</dbReference>
<protein>
    <recommendedName>
        <fullName evidence="3">Acetyltransferase</fullName>
    </recommendedName>
</protein>
<dbReference type="EMBL" id="CP011126">
    <property type="protein sequence ID" value="AKQ33972.1"/>
    <property type="molecule type" value="Genomic_DNA"/>
</dbReference>
<gene>
    <name evidence="1" type="ORF">CleRT_14600</name>
</gene>
<reference evidence="1 2" key="1">
    <citation type="journal article" date="2015" name="Genome Biol. Evol.">
        <title>Distinctive Genome Reduction Rates Revealed by Genomic Analyses of Two Coxiella-Like Endosymbionts in Ticks.</title>
        <authorList>
            <person name="Gottlieb Y."/>
            <person name="Lalzar I."/>
            <person name="Klasson L."/>
        </authorList>
    </citation>
    <scope>NUCLEOTIDE SEQUENCE [LARGE SCALE GENOMIC DNA]</scope>
    <source>
        <strain evidence="1 2">CRt</strain>
    </source>
</reference>
<dbReference type="Proteomes" id="UP000063965">
    <property type="component" value="Chromosome"/>
</dbReference>
<evidence type="ECO:0000313" key="1">
    <source>
        <dbReference type="EMBL" id="AKQ33972.1"/>
    </source>
</evidence>